<evidence type="ECO:0000313" key="3">
    <source>
        <dbReference type="Proteomes" id="UP000204511"/>
    </source>
</evidence>
<dbReference type="RefSeq" id="YP_009286569.1">
    <property type="nucleotide sequence ID" value="NC_031065.1"/>
</dbReference>
<dbReference type="Proteomes" id="UP000204511">
    <property type="component" value="Genome"/>
</dbReference>
<sequence>MKLKARANSSLSYTGIAKEIISYVMDNYINQGPSNALYLRMDADIKSIFGVLWKDIKYSIITSYDSYSYTFDFIVYPCDNDDFTSSNDDFISFKIVYGWE</sequence>
<dbReference type="EMBL" id="KU867307">
    <property type="protein sequence ID" value="ANA49557.1"/>
    <property type="molecule type" value="Genomic_DNA"/>
</dbReference>
<keyword evidence="3" id="KW-1185">Reference proteome</keyword>
<organism evidence="2 3">
    <name type="scientific">Salmonella phage vB_SnwM_CGG4-1</name>
    <dbReference type="NCBI Taxonomy" id="1815631"/>
    <lineage>
        <taxon>Viruses</taxon>
        <taxon>Duplodnaviria</taxon>
        <taxon>Heunggongvirae</taxon>
        <taxon>Uroviricota</taxon>
        <taxon>Caudoviricetes</taxon>
        <taxon>Pantevenvirales</taxon>
        <taxon>Straboviridae</taxon>
        <taxon>Tevenvirinae</taxon>
        <taxon>Gelderlandvirus</taxon>
        <taxon>Gelderlandvirus cgg41</taxon>
    </lineage>
</organism>
<dbReference type="InterPro" id="IPR055779">
    <property type="entry name" value="DUF7355"/>
</dbReference>
<protein>
    <recommendedName>
        <fullName evidence="1">DUF7355 domain-containing protein</fullName>
    </recommendedName>
</protein>
<dbReference type="OrthoDB" id="35779at10239"/>
<evidence type="ECO:0000259" key="1">
    <source>
        <dbReference type="Pfam" id="PF24051"/>
    </source>
</evidence>
<dbReference type="Pfam" id="PF24051">
    <property type="entry name" value="DUF7355"/>
    <property type="match status" value="1"/>
</dbReference>
<feature type="domain" description="DUF7355" evidence="1">
    <location>
        <begin position="10"/>
        <end position="99"/>
    </location>
</feature>
<dbReference type="GeneID" id="29060387"/>
<accession>A0A1B0VVF0</accession>
<name>A0A1B0VVF0_9CAUD</name>
<proteinExistence type="predicted"/>
<evidence type="ECO:0000313" key="2">
    <source>
        <dbReference type="EMBL" id="ANA49557.1"/>
    </source>
</evidence>
<dbReference type="KEGG" id="vg:29060387"/>
<reference evidence="3" key="1">
    <citation type="submission" date="2016-03" db="EMBL/GenBank/DDBJ databases">
        <authorList>
            <person name="Cucic S."/>
            <person name="Anany H."/>
            <person name="Brovko L."/>
            <person name="Kropinski A.M."/>
            <person name="Griffiths M.W."/>
        </authorList>
    </citation>
    <scope>NUCLEOTIDE SEQUENCE [LARGE SCALE GENOMIC DNA]</scope>
</reference>
<gene>
    <name evidence="2" type="ORF">CGG41_202</name>
</gene>